<evidence type="ECO:0000313" key="3">
    <source>
        <dbReference type="Proteomes" id="UP001446871"/>
    </source>
</evidence>
<evidence type="ECO:0000256" key="1">
    <source>
        <dbReference type="SAM" id="MobiDB-lite"/>
    </source>
</evidence>
<protein>
    <recommendedName>
        <fullName evidence="4">Ankyrin repeat protein</fullName>
    </recommendedName>
</protein>
<sequence length="329" mass="36310">MPLTVTPRPLFRQPLEEAAFAGHDEVVRIFLDFLSSTSSAHIVSNAKDAVFYCACRGVNLSTLDIVFDSLRVECAEWGEVLVGTMDEVTDVEVFKRLYSSAEEFIHAEKSDDEQTKDELLSDLLYPAAVKGAVPLIEHLLELGATPKKPASSREPDQEDASDPDDPLDQKDPSYDEDPSGYAVACGHTDAVIYMLEKGFRPRDLSEVPVDDCLVGAVRWESLRMVEAILSHIDRGSPHFGKRLEASLQMAMERENERILSRLLTLGSAALNNRMIRRVRNRAEYVLGLESMADFLQGYLAADEDSRISSPLPSTYSGSSGSDSESSGTE</sequence>
<dbReference type="SUPFAM" id="SSF48403">
    <property type="entry name" value="Ankyrin repeat"/>
    <property type="match status" value="1"/>
</dbReference>
<accession>A0ABR1TGP7</accession>
<dbReference type="Gene3D" id="1.25.40.20">
    <property type="entry name" value="Ankyrin repeat-containing domain"/>
    <property type="match status" value="1"/>
</dbReference>
<dbReference type="InterPro" id="IPR036770">
    <property type="entry name" value="Ankyrin_rpt-contain_sf"/>
</dbReference>
<dbReference type="Proteomes" id="UP001446871">
    <property type="component" value="Unassembled WGS sequence"/>
</dbReference>
<gene>
    <name evidence="2" type="ORF">PG996_013841</name>
</gene>
<keyword evidence="3" id="KW-1185">Reference proteome</keyword>
<feature type="compositionally biased region" description="Low complexity" evidence="1">
    <location>
        <begin position="308"/>
        <end position="329"/>
    </location>
</feature>
<proteinExistence type="predicted"/>
<comment type="caution">
    <text evidence="2">The sequence shown here is derived from an EMBL/GenBank/DDBJ whole genome shotgun (WGS) entry which is preliminary data.</text>
</comment>
<feature type="region of interest" description="Disordered" evidence="1">
    <location>
        <begin position="144"/>
        <end position="180"/>
    </location>
</feature>
<feature type="compositionally biased region" description="Acidic residues" evidence="1">
    <location>
        <begin position="156"/>
        <end position="166"/>
    </location>
</feature>
<dbReference type="EMBL" id="JAQQWM010000009">
    <property type="protein sequence ID" value="KAK8045777.1"/>
    <property type="molecule type" value="Genomic_DNA"/>
</dbReference>
<name>A0ABR1TGP7_9PEZI</name>
<organism evidence="2 3">
    <name type="scientific">Apiospora saccharicola</name>
    <dbReference type="NCBI Taxonomy" id="335842"/>
    <lineage>
        <taxon>Eukaryota</taxon>
        <taxon>Fungi</taxon>
        <taxon>Dikarya</taxon>
        <taxon>Ascomycota</taxon>
        <taxon>Pezizomycotina</taxon>
        <taxon>Sordariomycetes</taxon>
        <taxon>Xylariomycetidae</taxon>
        <taxon>Amphisphaeriales</taxon>
        <taxon>Apiosporaceae</taxon>
        <taxon>Apiospora</taxon>
    </lineage>
</organism>
<feature type="region of interest" description="Disordered" evidence="1">
    <location>
        <begin position="305"/>
        <end position="329"/>
    </location>
</feature>
<evidence type="ECO:0000313" key="2">
    <source>
        <dbReference type="EMBL" id="KAK8045777.1"/>
    </source>
</evidence>
<reference evidence="2 3" key="1">
    <citation type="submission" date="2023-01" db="EMBL/GenBank/DDBJ databases">
        <title>Analysis of 21 Apiospora genomes using comparative genomics revels a genus with tremendous synthesis potential of carbohydrate active enzymes and secondary metabolites.</title>
        <authorList>
            <person name="Sorensen T."/>
        </authorList>
    </citation>
    <scope>NUCLEOTIDE SEQUENCE [LARGE SCALE GENOMIC DNA]</scope>
    <source>
        <strain evidence="2 3">CBS 83171</strain>
    </source>
</reference>
<evidence type="ECO:0008006" key="4">
    <source>
        <dbReference type="Google" id="ProtNLM"/>
    </source>
</evidence>